<evidence type="ECO:0000313" key="2">
    <source>
        <dbReference type="Proteomes" id="UP000269208"/>
    </source>
</evidence>
<dbReference type="AlphaFoldDB" id="A0A3S4LVS3"/>
<dbReference type="EMBL" id="LR134190">
    <property type="protein sequence ID" value="VEB59173.1"/>
    <property type="molecule type" value="Genomic_DNA"/>
</dbReference>
<proteinExistence type="predicted"/>
<keyword evidence="1" id="KW-0547">Nucleotide-binding</keyword>
<dbReference type="GO" id="GO:0004386">
    <property type="term" value="F:helicase activity"/>
    <property type="evidence" value="ECO:0007669"/>
    <property type="project" value="UniProtKB-KW"/>
</dbReference>
<keyword evidence="1" id="KW-0347">Helicase</keyword>
<name>A0A3S4LVS3_SALET</name>
<dbReference type="Proteomes" id="UP000269208">
    <property type="component" value="Chromosome"/>
</dbReference>
<sequence>MLEELGAITADEQQTAYKADATGPTIIPVAGRPRALARMVLEAQKTWLCARSDDHYFRTLYSGSARAAQWIRQQASDEKHRRFHDKGIRFSGVC</sequence>
<accession>A0A3S4LVS3</accession>
<gene>
    <name evidence="1" type="ORF">NCTC6754_05787</name>
</gene>
<keyword evidence="1" id="KW-0067">ATP-binding</keyword>
<protein>
    <submittedName>
        <fullName evidence="1">ATP-dependent RNA helicase HrpA</fullName>
    </submittedName>
</protein>
<evidence type="ECO:0000313" key="1">
    <source>
        <dbReference type="EMBL" id="VEB59173.1"/>
    </source>
</evidence>
<keyword evidence="1" id="KW-0378">Hydrolase</keyword>
<reference evidence="1 2" key="1">
    <citation type="submission" date="2018-12" db="EMBL/GenBank/DDBJ databases">
        <authorList>
            <consortium name="Pathogen Informatics"/>
        </authorList>
    </citation>
    <scope>NUCLEOTIDE SEQUENCE [LARGE SCALE GENOMIC DNA]</scope>
    <source>
        <strain evidence="1 2">NCTC6754</strain>
    </source>
</reference>
<organism evidence="1 2">
    <name type="scientific">Salmonella enterica I</name>
    <dbReference type="NCBI Taxonomy" id="59201"/>
    <lineage>
        <taxon>Bacteria</taxon>
        <taxon>Pseudomonadati</taxon>
        <taxon>Pseudomonadota</taxon>
        <taxon>Gammaproteobacteria</taxon>
        <taxon>Enterobacterales</taxon>
        <taxon>Enterobacteriaceae</taxon>
        <taxon>Salmonella</taxon>
    </lineage>
</organism>